<dbReference type="EMBL" id="JAROKS010000009">
    <property type="protein sequence ID" value="KAK1801030.1"/>
    <property type="molecule type" value="Genomic_DNA"/>
</dbReference>
<proteinExistence type="predicted"/>
<dbReference type="Proteomes" id="UP001239994">
    <property type="component" value="Unassembled WGS sequence"/>
</dbReference>
<dbReference type="AlphaFoldDB" id="A0AAD9DZ60"/>
<sequence length="69" mass="7729">MENVVPCVHQDMEYLVLPYGLGTVPSVFLDYINETLREFLGGSLTLTTSWSTYLPTTDIYMMCGKSSAQ</sequence>
<name>A0AAD9DZ60_9TELE</name>
<comment type="caution">
    <text evidence="1">The sequence shown here is derived from an EMBL/GenBank/DDBJ whole genome shotgun (WGS) entry which is preliminary data.</text>
</comment>
<evidence type="ECO:0000313" key="1">
    <source>
        <dbReference type="EMBL" id="KAK1801030.1"/>
    </source>
</evidence>
<keyword evidence="2" id="KW-1185">Reference proteome</keyword>
<protein>
    <submittedName>
        <fullName evidence="1">Uncharacterized protein</fullName>
    </submittedName>
</protein>
<reference evidence="1" key="1">
    <citation type="submission" date="2023-03" db="EMBL/GenBank/DDBJ databases">
        <title>Electrophorus voltai genome.</title>
        <authorList>
            <person name="Bian C."/>
        </authorList>
    </citation>
    <scope>NUCLEOTIDE SEQUENCE</scope>
    <source>
        <strain evidence="1">CB-2022</strain>
        <tissue evidence="1">Muscle</tissue>
    </source>
</reference>
<organism evidence="1 2">
    <name type="scientific">Electrophorus voltai</name>
    <dbReference type="NCBI Taxonomy" id="2609070"/>
    <lineage>
        <taxon>Eukaryota</taxon>
        <taxon>Metazoa</taxon>
        <taxon>Chordata</taxon>
        <taxon>Craniata</taxon>
        <taxon>Vertebrata</taxon>
        <taxon>Euteleostomi</taxon>
        <taxon>Actinopterygii</taxon>
        <taxon>Neopterygii</taxon>
        <taxon>Teleostei</taxon>
        <taxon>Ostariophysi</taxon>
        <taxon>Gymnotiformes</taxon>
        <taxon>Gymnotoidei</taxon>
        <taxon>Gymnotidae</taxon>
        <taxon>Electrophorus</taxon>
    </lineage>
</organism>
<gene>
    <name evidence="1" type="ORF">P4O66_022635</name>
</gene>
<accession>A0AAD9DZ60</accession>
<evidence type="ECO:0000313" key="2">
    <source>
        <dbReference type="Proteomes" id="UP001239994"/>
    </source>
</evidence>